<dbReference type="PATRIC" id="fig|926550.5.peg.823"/>
<keyword evidence="3" id="KW-1185">Reference proteome</keyword>
<evidence type="ECO:0000313" key="2">
    <source>
        <dbReference type="EMBL" id="BAL98820.1"/>
    </source>
</evidence>
<protein>
    <recommendedName>
        <fullName evidence="1">DUF7452 domain-containing protein</fullName>
    </recommendedName>
</protein>
<dbReference type="HOGENOM" id="CLU_775409_0_0_0"/>
<gene>
    <name evidence="2" type="ordered locus">CLDAP_07810</name>
</gene>
<feature type="domain" description="DUF7452" evidence="1">
    <location>
        <begin position="261"/>
        <end position="345"/>
    </location>
</feature>
<proteinExistence type="predicted"/>
<dbReference type="AlphaFoldDB" id="I0I0N3"/>
<dbReference type="EMBL" id="AP012337">
    <property type="protein sequence ID" value="BAL98820.1"/>
    <property type="molecule type" value="Genomic_DNA"/>
</dbReference>
<name>I0I0N3_CALAS</name>
<sequence>MHQATAANISGNYTVIDHPLINGNPNAIVFVTQNWNPGNVGGTYNNHNIGIWYSSSQQKWAIFNQDPAAMPVNAAFNVLVLVPQSDVFVHKATSANSTGHVTDIDHPLSNNDPNAIVFITPNWNPGGVGGTYNNHNIGVYYEGSPINKWSIFNQDIATMPNDAAFNVLIPHPDASVFVHKATAANTSGHITTIDYPLTNNKPNAILLVTPNWNPGNVGGTYNDHPIGVYYTGGKWTIFNQDLAAMPSGAAFNVIVPRPGPGEAVFIHQASAANTASHVTYIDHPLTNGNPTALVLVTPNWNPGGVGGTYNNHPIGVFYETSNKKWAIFNQDLANVTVGASFNVYVKLNKIYLPLVRR</sequence>
<dbReference type="eggNOG" id="ENOG5030K5H">
    <property type="taxonomic scope" value="Bacteria"/>
</dbReference>
<dbReference type="Proteomes" id="UP000007880">
    <property type="component" value="Chromosome"/>
</dbReference>
<dbReference type="STRING" id="926550.CLDAP_07810"/>
<feature type="domain" description="DUF7452" evidence="1">
    <location>
        <begin position="50"/>
        <end position="144"/>
    </location>
</feature>
<reference evidence="2 3" key="1">
    <citation type="submission" date="2012-02" db="EMBL/GenBank/DDBJ databases">
        <title>Complete genome sequence of Caldilinea aerophila DSM 14535 (= NBRC 102666).</title>
        <authorList>
            <person name="Oguchi A."/>
            <person name="Hosoyama A."/>
            <person name="Sekine M."/>
            <person name="Fukai R."/>
            <person name="Kato Y."/>
            <person name="Nakamura S."/>
            <person name="Hanada S."/>
            <person name="Yamazaki S."/>
            <person name="Fujita N."/>
        </authorList>
    </citation>
    <scope>NUCLEOTIDE SEQUENCE [LARGE SCALE GENOMIC DNA]</scope>
    <source>
        <strain evidence="3">DSM 14535 / JCM 11387 / NBRC 104270 / STL-6-O1</strain>
    </source>
</reference>
<evidence type="ECO:0000313" key="3">
    <source>
        <dbReference type="Proteomes" id="UP000007880"/>
    </source>
</evidence>
<evidence type="ECO:0000259" key="1">
    <source>
        <dbReference type="Pfam" id="PF24249"/>
    </source>
</evidence>
<dbReference type="InterPro" id="IPR055875">
    <property type="entry name" value="DUF7452"/>
</dbReference>
<dbReference type="KEGG" id="cap:CLDAP_07810"/>
<dbReference type="Pfam" id="PF24249">
    <property type="entry name" value="DUF7452"/>
    <property type="match status" value="3"/>
</dbReference>
<accession>I0I0N3</accession>
<organism evidence="2 3">
    <name type="scientific">Caldilinea aerophila (strain DSM 14535 / JCM 11387 / NBRC 104270 / STL-6-O1)</name>
    <dbReference type="NCBI Taxonomy" id="926550"/>
    <lineage>
        <taxon>Bacteria</taxon>
        <taxon>Bacillati</taxon>
        <taxon>Chloroflexota</taxon>
        <taxon>Caldilineae</taxon>
        <taxon>Caldilineales</taxon>
        <taxon>Caldilineaceae</taxon>
        <taxon>Caldilinea</taxon>
    </lineage>
</organism>
<dbReference type="OrthoDB" id="5945679at2"/>
<feature type="domain" description="DUF7452" evidence="1">
    <location>
        <begin position="147"/>
        <end position="255"/>
    </location>
</feature>